<dbReference type="InterPro" id="IPR029052">
    <property type="entry name" value="Metallo-depent_PP-like"/>
</dbReference>
<dbReference type="EMBL" id="CP091521">
    <property type="protein sequence ID" value="XHH50311.1"/>
    <property type="molecule type" value="Genomic_DNA"/>
</dbReference>
<dbReference type="PANTHER" id="PTHR42850">
    <property type="entry name" value="METALLOPHOSPHOESTERASE"/>
    <property type="match status" value="1"/>
</dbReference>
<sequence>MPLIQNLPAGKLDIVGDVHGDFEALQNLLHYLGYSPEGRHPQGRKLVFVGDLVDRGPDAPAVLAWFERAHGEGWAQMVLGNHEMNLLADEPKDGSGWFFDCRAAKDAANYAPWQRLPDRRKAAVRRFLQSQPLILERSDLRVVHAAWLPDAVAAVRGRAGDDIVALYQEWDEQVQRCIRHAPWFDDYVDEQRRYAHDLEEPSRTPPQLAASAEHDVYRSRSHPIRALTCGVEYRADAPFFASGRWRFSLRGAWWDDYADAVPVVIGHYWRQWHAPLAGARQRQLFHMPAHHWHGARGNVFCCDFSVGARWRDRKKGIAPSASAFRLAALRFPEKTLVFDNGETVSSVFGRVA</sequence>
<dbReference type="RefSeq" id="WP_027009824.1">
    <property type="nucleotide sequence ID" value="NZ_CP091521.1"/>
</dbReference>
<dbReference type="AlphaFoldDB" id="A0ABD8B8J1"/>
<dbReference type="Proteomes" id="UP000831534">
    <property type="component" value="Chromosome"/>
</dbReference>
<evidence type="ECO:0000313" key="3">
    <source>
        <dbReference type="Proteomes" id="UP000831534"/>
    </source>
</evidence>
<dbReference type="Pfam" id="PF00149">
    <property type="entry name" value="Metallophos"/>
    <property type="match status" value="1"/>
</dbReference>
<dbReference type="KEGG" id="ckh:LVJ77_05700"/>
<reference evidence="2 3" key="1">
    <citation type="journal article" date="2022" name="Res Sq">
        <title>Evolution of multicellular longitudinally dividing oral cavity symbionts (Neisseriaceae).</title>
        <authorList>
            <person name="Nyongesa S."/>
            <person name="Weber P."/>
            <person name="Bernet E."/>
            <person name="Pullido F."/>
            <person name="Nieckarz M."/>
            <person name="Delaby M."/>
            <person name="Nieves C."/>
            <person name="Viehboeck T."/>
            <person name="Krause N."/>
            <person name="Rivera-Millot A."/>
            <person name="Nakamura A."/>
            <person name="Vischer N."/>
            <person name="VanNieuwenhze M."/>
            <person name="Brun Y."/>
            <person name="Cava F."/>
            <person name="Bulgheresi S."/>
            <person name="Veyrier F."/>
        </authorList>
    </citation>
    <scope>NUCLEOTIDE SEQUENCE [LARGE SCALE GENOMIC DNA]</scope>
    <source>
        <strain evidence="2 3">17694</strain>
    </source>
</reference>
<dbReference type="SUPFAM" id="SSF56300">
    <property type="entry name" value="Metallo-dependent phosphatases"/>
    <property type="match status" value="1"/>
</dbReference>
<dbReference type="InterPro" id="IPR050126">
    <property type="entry name" value="Ap4A_hydrolase"/>
</dbReference>
<dbReference type="InterPro" id="IPR004843">
    <property type="entry name" value="Calcineurin-like_PHP"/>
</dbReference>
<evidence type="ECO:0000259" key="1">
    <source>
        <dbReference type="Pfam" id="PF00149"/>
    </source>
</evidence>
<evidence type="ECO:0000313" key="2">
    <source>
        <dbReference type="EMBL" id="XHH50311.1"/>
    </source>
</evidence>
<gene>
    <name evidence="2" type="ORF">LVJ77_05700</name>
</gene>
<proteinExistence type="predicted"/>
<organism evidence="2 3">
    <name type="scientific">Conchiformibius kuhniae</name>
    <dbReference type="NCBI Taxonomy" id="211502"/>
    <lineage>
        <taxon>Bacteria</taxon>
        <taxon>Pseudomonadati</taxon>
        <taxon>Pseudomonadota</taxon>
        <taxon>Betaproteobacteria</taxon>
        <taxon>Neisseriales</taxon>
        <taxon>Neisseriaceae</taxon>
        <taxon>Conchiformibius</taxon>
    </lineage>
</organism>
<keyword evidence="3" id="KW-1185">Reference proteome</keyword>
<dbReference type="PANTHER" id="PTHR42850:SF4">
    <property type="entry name" value="ZINC-DEPENDENT ENDOPOLYPHOSPHATASE"/>
    <property type="match status" value="1"/>
</dbReference>
<dbReference type="Gene3D" id="3.60.21.10">
    <property type="match status" value="1"/>
</dbReference>
<accession>A0ABD8B8J1</accession>
<feature type="domain" description="Calcineurin-like phosphoesterase" evidence="1">
    <location>
        <begin position="12"/>
        <end position="98"/>
    </location>
</feature>
<dbReference type="GO" id="GO:0016787">
    <property type="term" value="F:hydrolase activity"/>
    <property type="evidence" value="ECO:0007669"/>
    <property type="project" value="UniProtKB-ARBA"/>
</dbReference>
<protein>
    <submittedName>
        <fullName evidence="2">Metallophosphoesterase</fullName>
    </submittedName>
</protein>
<name>A0ABD8B8J1_9NEIS</name>